<dbReference type="RefSeq" id="WP_187732470.1">
    <property type="nucleotide sequence ID" value="NZ_CP060784.1"/>
</dbReference>
<gene>
    <name evidence="2" type="ORF">H9L05_20510</name>
</gene>
<protein>
    <submittedName>
        <fullName evidence="2">Uncharacterized protein</fullName>
    </submittedName>
</protein>
<dbReference type="AlphaFoldDB" id="A0A7H0GV95"/>
<dbReference type="KEGG" id="hqi:H9L05_20510"/>
<evidence type="ECO:0000313" key="2">
    <source>
        <dbReference type="EMBL" id="QNP52211.1"/>
    </source>
</evidence>
<dbReference type="EMBL" id="CP060784">
    <property type="protein sequence ID" value="QNP52211.1"/>
    <property type="molecule type" value="Genomic_DNA"/>
</dbReference>
<dbReference type="Proteomes" id="UP000516093">
    <property type="component" value="Chromosome"/>
</dbReference>
<reference evidence="2 3" key="1">
    <citation type="submission" date="2020-08" db="EMBL/GenBank/DDBJ databases">
        <title>Genome sequence of Hymenobacter qilianensis JCM 19763T.</title>
        <authorList>
            <person name="Hyun D.-W."/>
            <person name="Bae J.-W."/>
        </authorList>
    </citation>
    <scope>NUCLEOTIDE SEQUENCE [LARGE SCALE GENOMIC DNA]</scope>
    <source>
        <strain evidence="2 3">JCM 19763</strain>
    </source>
</reference>
<evidence type="ECO:0000256" key="1">
    <source>
        <dbReference type="SAM" id="MobiDB-lite"/>
    </source>
</evidence>
<feature type="region of interest" description="Disordered" evidence="1">
    <location>
        <begin position="126"/>
        <end position="146"/>
    </location>
</feature>
<proteinExistence type="predicted"/>
<keyword evidence="3" id="KW-1185">Reference proteome</keyword>
<name>A0A7H0GV95_9BACT</name>
<sequence>MLPPTSFSTGAKRGHYCAEKALAGLRRYGRRRHAAGAIVPAPRLTQQYQVEFIPIRGHQRLFLDGYQLASFTYYADLDTIRYVSLLFAQKGTNTLCRGFLQQVVAGEAQLYHYSFNHVRQGLPVSNNGRSGSSYSNPKDPNPGNIYASLRGGSWQENARIISNRDGNHSTSGPLSKRGVYNPKNSLVIYRTDKLQLEDVSGWRFPKDAVTYFSDCPEVVADLKSGQYRARDIPQIVRRYNAWHQAQKPVH</sequence>
<organism evidence="2 3">
    <name type="scientific">Hymenobacter qilianensis</name>
    <dbReference type="NCBI Taxonomy" id="1385715"/>
    <lineage>
        <taxon>Bacteria</taxon>
        <taxon>Pseudomonadati</taxon>
        <taxon>Bacteroidota</taxon>
        <taxon>Cytophagia</taxon>
        <taxon>Cytophagales</taxon>
        <taxon>Hymenobacteraceae</taxon>
        <taxon>Hymenobacter</taxon>
    </lineage>
</organism>
<feature type="compositionally biased region" description="Low complexity" evidence="1">
    <location>
        <begin position="126"/>
        <end position="136"/>
    </location>
</feature>
<accession>A0A7H0GV95</accession>
<evidence type="ECO:0000313" key="3">
    <source>
        <dbReference type="Proteomes" id="UP000516093"/>
    </source>
</evidence>